<comment type="similarity">
    <text evidence="11">Belongs to the ligand-gated ion channel (TC 1.A.9) family.</text>
</comment>
<dbReference type="CDD" id="cd18987">
    <property type="entry name" value="LGIC_ECD_anion"/>
    <property type="match status" value="1"/>
</dbReference>
<keyword evidence="6 12" id="KW-0732">Signal</keyword>
<organism evidence="14 15">
    <name type="scientific">Meloidogyne incognita</name>
    <name type="common">Southern root-knot nematode worm</name>
    <name type="synonym">Oxyuris incognita</name>
    <dbReference type="NCBI Taxonomy" id="6306"/>
    <lineage>
        <taxon>Eukaryota</taxon>
        <taxon>Metazoa</taxon>
        <taxon>Ecdysozoa</taxon>
        <taxon>Nematoda</taxon>
        <taxon>Chromadorea</taxon>
        <taxon>Rhabditida</taxon>
        <taxon>Tylenchina</taxon>
        <taxon>Tylenchomorpha</taxon>
        <taxon>Tylenchoidea</taxon>
        <taxon>Meloidogynidae</taxon>
        <taxon>Meloidogyninae</taxon>
        <taxon>Meloidogyne</taxon>
        <taxon>Meloidogyne incognita group</taxon>
    </lineage>
</organism>
<evidence type="ECO:0000313" key="15">
    <source>
        <dbReference type="WBParaSite" id="Minc3s03042g32541"/>
    </source>
</evidence>
<keyword evidence="9 11" id="KW-0472">Membrane</keyword>
<feature type="signal peptide" evidence="12">
    <location>
        <begin position="1"/>
        <end position="15"/>
    </location>
</feature>
<dbReference type="GO" id="GO:0004888">
    <property type="term" value="F:transmembrane signaling receptor activity"/>
    <property type="evidence" value="ECO:0007669"/>
    <property type="project" value="InterPro"/>
</dbReference>
<dbReference type="AlphaFoldDB" id="A0A914N4G5"/>
<protein>
    <submittedName>
        <fullName evidence="15">Neurotransmitter-gated ion-channel ligand-binding domain-containing protein</fullName>
    </submittedName>
</protein>
<dbReference type="InterPro" id="IPR006201">
    <property type="entry name" value="Neur_channel"/>
</dbReference>
<evidence type="ECO:0000256" key="8">
    <source>
        <dbReference type="ARBA" id="ARBA00023065"/>
    </source>
</evidence>
<evidence type="ECO:0000256" key="11">
    <source>
        <dbReference type="RuleBase" id="RU000687"/>
    </source>
</evidence>
<evidence type="ECO:0000259" key="13">
    <source>
        <dbReference type="Pfam" id="PF02931"/>
    </source>
</evidence>
<evidence type="ECO:0000256" key="5">
    <source>
        <dbReference type="ARBA" id="ARBA00022692"/>
    </source>
</evidence>
<evidence type="ECO:0000313" key="14">
    <source>
        <dbReference type="Proteomes" id="UP000887563"/>
    </source>
</evidence>
<feature type="chain" id="PRO_5036996334" evidence="12">
    <location>
        <begin position="16"/>
        <end position="334"/>
    </location>
</feature>
<dbReference type="InterPro" id="IPR006202">
    <property type="entry name" value="Neur_chan_lig-bd"/>
</dbReference>
<evidence type="ECO:0000256" key="12">
    <source>
        <dbReference type="SAM" id="SignalP"/>
    </source>
</evidence>
<sequence length="334" mass="39188">MIIKVFHLFLPVFVALEVIHLGNFDNFQMEYELDVFLHMQWYDVRLANNFSKPVRIMEKKIIDRIWKPDALFLNSKFSYFHVVTFPNFLMRIYPNGHVTYTVRVTLLPDCQMNFCNFPHDKQRCDLLISSIAHPKSVLEFRWASKQPIIFAKRVLLTDLRIQSIGTEQQCQIDEKLIPSSCLLLLFRLKREGARYIAEKYLPSVLAMVFSWVAPYVPYNYEEVRIITPITVLTSYLTSLDIWFVVIKAFTVLSLVESLAVMAYIKRGRAIEKQAQKAANEYEKDLLQSETKRIGRLYHRLDHFSRVFFPVAFICFVIFYAGIIVKRDEGQCVGN</sequence>
<keyword evidence="7 11" id="KW-1133">Transmembrane helix</keyword>
<dbReference type="Pfam" id="PF02931">
    <property type="entry name" value="Neur_chan_LBD"/>
    <property type="match status" value="1"/>
</dbReference>
<evidence type="ECO:0000256" key="6">
    <source>
        <dbReference type="ARBA" id="ARBA00022729"/>
    </source>
</evidence>
<dbReference type="InterPro" id="IPR036719">
    <property type="entry name" value="Neuro-gated_channel_TM_sf"/>
</dbReference>
<feature type="domain" description="Neurotransmitter-gated ion-channel ligand-binding" evidence="13">
    <location>
        <begin position="11"/>
        <end position="162"/>
    </location>
</feature>
<dbReference type="InterPro" id="IPR018000">
    <property type="entry name" value="Neurotransmitter_ion_chnl_CS"/>
</dbReference>
<evidence type="ECO:0000256" key="2">
    <source>
        <dbReference type="ARBA" id="ARBA00004236"/>
    </source>
</evidence>
<dbReference type="SUPFAM" id="SSF90112">
    <property type="entry name" value="Neurotransmitter-gated ion-channel transmembrane pore"/>
    <property type="match status" value="1"/>
</dbReference>
<dbReference type="WBParaSite" id="Minc3s03042g32541">
    <property type="protein sequence ID" value="Minc3s03042g32541"/>
    <property type="gene ID" value="Minc3s03042g32541"/>
</dbReference>
<evidence type="ECO:0000256" key="4">
    <source>
        <dbReference type="ARBA" id="ARBA00022475"/>
    </source>
</evidence>
<accession>A0A914N4G5</accession>
<dbReference type="PRINTS" id="PR00253">
    <property type="entry name" value="GABAARECEPTR"/>
</dbReference>
<proteinExistence type="inferred from homology"/>
<comment type="caution">
    <text evidence="11">Lacks conserved residue(s) required for the propagation of feature annotation.</text>
</comment>
<dbReference type="PROSITE" id="PS00236">
    <property type="entry name" value="NEUROTR_ION_CHANNEL"/>
    <property type="match status" value="1"/>
</dbReference>
<dbReference type="SUPFAM" id="SSF63712">
    <property type="entry name" value="Nicotinic receptor ligand binding domain-like"/>
    <property type="match status" value="1"/>
</dbReference>
<dbReference type="InterPro" id="IPR036734">
    <property type="entry name" value="Neur_chan_lig-bd_sf"/>
</dbReference>
<reference evidence="15" key="1">
    <citation type="submission" date="2022-11" db="UniProtKB">
        <authorList>
            <consortium name="WormBaseParasite"/>
        </authorList>
    </citation>
    <scope>IDENTIFICATION</scope>
</reference>
<dbReference type="GO" id="GO:0005230">
    <property type="term" value="F:extracellular ligand-gated monoatomic ion channel activity"/>
    <property type="evidence" value="ECO:0007669"/>
    <property type="project" value="InterPro"/>
</dbReference>
<keyword evidence="5 11" id="KW-0812">Transmembrane</keyword>
<dbReference type="PANTHER" id="PTHR18945">
    <property type="entry name" value="NEUROTRANSMITTER GATED ION CHANNEL"/>
    <property type="match status" value="1"/>
</dbReference>
<keyword evidence="3 11" id="KW-0813">Transport</keyword>
<keyword evidence="8 11" id="KW-0406">Ion transport</keyword>
<evidence type="ECO:0000256" key="9">
    <source>
        <dbReference type="ARBA" id="ARBA00023136"/>
    </source>
</evidence>
<keyword evidence="14" id="KW-1185">Reference proteome</keyword>
<name>A0A914N4G5_MELIC</name>
<dbReference type="Proteomes" id="UP000887563">
    <property type="component" value="Unplaced"/>
</dbReference>
<dbReference type="InterPro" id="IPR006028">
    <property type="entry name" value="GABAA/Glycine_rcpt"/>
</dbReference>
<comment type="subcellular location">
    <subcellularLocation>
        <location evidence="2">Cell membrane</location>
    </subcellularLocation>
    <subcellularLocation>
        <location evidence="1">Membrane</location>
        <topology evidence="1">Multi-pass membrane protein</topology>
    </subcellularLocation>
</comment>
<keyword evidence="4" id="KW-1003">Cell membrane</keyword>
<dbReference type="Gene3D" id="1.20.58.390">
    <property type="entry name" value="Neurotransmitter-gated ion-channel transmembrane domain"/>
    <property type="match status" value="1"/>
</dbReference>
<keyword evidence="10 11" id="KW-0407">Ion channel</keyword>
<feature type="transmembrane region" description="Helical" evidence="11">
    <location>
        <begin position="241"/>
        <end position="264"/>
    </location>
</feature>
<evidence type="ECO:0000256" key="1">
    <source>
        <dbReference type="ARBA" id="ARBA00004141"/>
    </source>
</evidence>
<dbReference type="Gene3D" id="2.70.170.10">
    <property type="entry name" value="Neurotransmitter-gated ion-channel ligand-binding domain"/>
    <property type="match status" value="1"/>
</dbReference>
<dbReference type="InterPro" id="IPR038050">
    <property type="entry name" value="Neuro_actylchol_rec"/>
</dbReference>
<evidence type="ECO:0000256" key="3">
    <source>
        <dbReference type="ARBA" id="ARBA00022448"/>
    </source>
</evidence>
<feature type="transmembrane region" description="Helical" evidence="11">
    <location>
        <begin position="306"/>
        <end position="324"/>
    </location>
</feature>
<evidence type="ECO:0000256" key="10">
    <source>
        <dbReference type="ARBA" id="ARBA00023303"/>
    </source>
</evidence>
<dbReference type="GO" id="GO:0005886">
    <property type="term" value="C:plasma membrane"/>
    <property type="evidence" value="ECO:0007669"/>
    <property type="project" value="UniProtKB-SubCell"/>
</dbReference>
<dbReference type="PRINTS" id="PR00252">
    <property type="entry name" value="NRIONCHANNEL"/>
</dbReference>
<evidence type="ECO:0000256" key="7">
    <source>
        <dbReference type="ARBA" id="ARBA00022989"/>
    </source>
</evidence>